<dbReference type="AlphaFoldDB" id="A0A8S1RHI7"/>
<keyword evidence="2" id="KW-1185">Reference proteome</keyword>
<name>A0A8S1RHI7_9CILI</name>
<evidence type="ECO:0000313" key="2">
    <source>
        <dbReference type="Proteomes" id="UP000692954"/>
    </source>
</evidence>
<comment type="caution">
    <text evidence="1">The sequence shown here is derived from an EMBL/GenBank/DDBJ whole genome shotgun (WGS) entry which is preliminary data.</text>
</comment>
<evidence type="ECO:0000313" key="1">
    <source>
        <dbReference type="EMBL" id="CAD8126743.1"/>
    </source>
</evidence>
<dbReference type="Proteomes" id="UP000692954">
    <property type="component" value="Unassembled WGS sequence"/>
</dbReference>
<protein>
    <submittedName>
        <fullName evidence="1">Uncharacterized protein</fullName>
    </submittedName>
</protein>
<accession>A0A8S1RHI7</accession>
<sequence length="74" mass="8764">MTHQDTESRHMIKQVQDLFFFLISISYVQLKINQKKTKSQVEIGPQKESLIYKLQQFKKGASHNQYAKSQIYSE</sequence>
<dbReference type="EMBL" id="CAJJDN010000170">
    <property type="protein sequence ID" value="CAD8126743.1"/>
    <property type="molecule type" value="Genomic_DNA"/>
</dbReference>
<organism evidence="1 2">
    <name type="scientific">Paramecium sonneborni</name>
    <dbReference type="NCBI Taxonomy" id="65129"/>
    <lineage>
        <taxon>Eukaryota</taxon>
        <taxon>Sar</taxon>
        <taxon>Alveolata</taxon>
        <taxon>Ciliophora</taxon>
        <taxon>Intramacronucleata</taxon>
        <taxon>Oligohymenophorea</taxon>
        <taxon>Peniculida</taxon>
        <taxon>Parameciidae</taxon>
        <taxon>Paramecium</taxon>
    </lineage>
</organism>
<proteinExistence type="predicted"/>
<gene>
    <name evidence="1" type="ORF">PSON_ATCC_30995.1.T1700041</name>
</gene>
<reference evidence="1" key="1">
    <citation type="submission" date="2021-01" db="EMBL/GenBank/DDBJ databases">
        <authorList>
            <consortium name="Genoscope - CEA"/>
            <person name="William W."/>
        </authorList>
    </citation>
    <scope>NUCLEOTIDE SEQUENCE</scope>
</reference>